<feature type="domain" description="NADH:flavin oxidoreductase/NADH oxidase N-terminal" evidence="10">
    <location>
        <begin position="7"/>
        <end position="330"/>
    </location>
</feature>
<dbReference type="SUPFAM" id="SSF51905">
    <property type="entry name" value="FAD/NAD(P)-binding domain"/>
    <property type="match status" value="1"/>
</dbReference>
<comment type="cofactor">
    <cofactor evidence="1">
        <name>FMN</name>
        <dbReference type="ChEBI" id="CHEBI:58210"/>
    </cofactor>
</comment>
<dbReference type="RefSeq" id="WP_386106644.1">
    <property type="nucleotide sequence ID" value="NZ_JBHTJR010000041.1"/>
</dbReference>
<dbReference type="InterPro" id="IPR023753">
    <property type="entry name" value="FAD/NAD-binding_dom"/>
</dbReference>
<dbReference type="Gene3D" id="3.20.20.70">
    <property type="entry name" value="Aldolase class I"/>
    <property type="match status" value="1"/>
</dbReference>
<evidence type="ECO:0000256" key="8">
    <source>
        <dbReference type="ARBA" id="ARBA00023004"/>
    </source>
</evidence>
<dbReference type="PRINTS" id="PR00368">
    <property type="entry name" value="FADPNR"/>
</dbReference>
<dbReference type="PANTHER" id="PTHR42917">
    <property type="entry name" value="2,4-DIENOYL-COA REDUCTASE"/>
    <property type="match status" value="1"/>
</dbReference>
<evidence type="ECO:0000313" key="13">
    <source>
        <dbReference type="Proteomes" id="UP001597062"/>
    </source>
</evidence>
<dbReference type="SUPFAM" id="SSF51395">
    <property type="entry name" value="FMN-linked oxidoreductases"/>
    <property type="match status" value="1"/>
</dbReference>
<comment type="similarity">
    <text evidence="3">In the N-terminal section; belongs to the NADH:flavin oxidoreductase/NADH oxidase family.</text>
</comment>
<organism evidence="12 13">
    <name type="scientific">Tenacibaculum geojense</name>
    <dbReference type="NCBI Taxonomy" id="915352"/>
    <lineage>
        <taxon>Bacteria</taxon>
        <taxon>Pseudomonadati</taxon>
        <taxon>Bacteroidota</taxon>
        <taxon>Flavobacteriia</taxon>
        <taxon>Flavobacteriales</taxon>
        <taxon>Flavobacteriaceae</taxon>
        <taxon>Tenacibaculum</taxon>
    </lineage>
</organism>
<dbReference type="Proteomes" id="UP001597062">
    <property type="component" value="Unassembled WGS sequence"/>
</dbReference>
<accession>A0ABW3JQZ0</accession>
<reference evidence="13" key="1">
    <citation type="journal article" date="2019" name="Int. J. Syst. Evol. Microbiol.">
        <title>The Global Catalogue of Microorganisms (GCM) 10K type strain sequencing project: providing services to taxonomists for standard genome sequencing and annotation.</title>
        <authorList>
            <consortium name="The Broad Institute Genomics Platform"/>
            <consortium name="The Broad Institute Genome Sequencing Center for Infectious Disease"/>
            <person name="Wu L."/>
            <person name="Ma J."/>
        </authorList>
    </citation>
    <scope>NUCLEOTIDE SEQUENCE [LARGE SCALE GENOMIC DNA]</scope>
    <source>
        <strain evidence="13">CCUG 60527</strain>
    </source>
</reference>
<dbReference type="InterPro" id="IPR013785">
    <property type="entry name" value="Aldolase_TIM"/>
</dbReference>
<dbReference type="Pfam" id="PF00724">
    <property type="entry name" value="Oxidored_FMN"/>
    <property type="match status" value="1"/>
</dbReference>
<proteinExistence type="inferred from homology"/>
<keyword evidence="7" id="KW-0560">Oxidoreductase</keyword>
<sequence>MSKYKHIFEPLDLGFTTLKNRILMGSMHTGLEEEKNGYDKIAAFYAERAKGGVGLIVTGGISPNVQGWTGPFSARMSTKKHAKNHKVITEAVHKEGGKICMQILHAGRYGYHPLNVAPSPIKSPITPFKPFKLRESGIKRTIKDFVNSAKLAQEAGYDGVEIMGSEGYLINQFIVTRTNKRKDGWGGDYENRMRLPIALVKKTREAVGKNFIIIYRLSMLDLVEKGSSWEEVVQLAKEIEKAGATIINTGIGWHEARIPTIATSVPRAAFTWVTQKMKDEVSIPLVTSNRINMPETAEKVLADGHADMISMARPFLADPEWVNKAKAAKDDEINTCIACNQACLDHVFEQKVASCLVNPRACHETELNYNPASKKKKIAVVGAGPAGLAASTVAAQRGHDVTLFDSEKEVGGQFNIAKQIPGKEEFYETIRYFKKQLEIHNVNVQLEKRVTAEDLANGDFDEVILATGITPRTPRIAGIEHEKVMTYIDVLKLKKPVGKKVAVIGAGGIGFDVSEYLAHEGESTSQNIDAWLAEWGIDKTMSARSGTEGIVPHVHPSPREIFMFKRSKGKFGGNLGKTTGWIHRTNLKKKNVQFIGEVQYTKIDDEGLHYVQNEEQKLLPVDNVIVCAGQLPFKELLEPLEAKGVTTHVIGGADVAAELDAKRAIDQGSRLAATL</sequence>
<evidence type="ECO:0000256" key="3">
    <source>
        <dbReference type="ARBA" id="ARBA00011048"/>
    </source>
</evidence>
<keyword evidence="8" id="KW-0408">Iron</keyword>
<keyword evidence="4" id="KW-0285">Flavoprotein</keyword>
<dbReference type="Pfam" id="PF07992">
    <property type="entry name" value="Pyr_redox_2"/>
    <property type="match status" value="1"/>
</dbReference>
<keyword evidence="9" id="KW-0411">Iron-sulfur</keyword>
<evidence type="ECO:0000256" key="9">
    <source>
        <dbReference type="ARBA" id="ARBA00023014"/>
    </source>
</evidence>
<dbReference type="EMBL" id="JBHTJR010000041">
    <property type="protein sequence ID" value="MFD0992902.1"/>
    <property type="molecule type" value="Genomic_DNA"/>
</dbReference>
<evidence type="ECO:0000256" key="1">
    <source>
        <dbReference type="ARBA" id="ARBA00001917"/>
    </source>
</evidence>
<gene>
    <name evidence="12" type="ORF">ACFQ1U_06765</name>
</gene>
<protein>
    <submittedName>
        <fullName evidence="12">FAD-dependent oxidoreductase</fullName>
    </submittedName>
</protein>
<comment type="cofactor">
    <cofactor evidence="2">
        <name>[4Fe-4S] cluster</name>
        <dbReference type="ChEBI" id="CHEBI:49883"/>
    </cofactor>
</comment>
<evidence type="ECO:0000256" key="2">
    <source>
        <dbReference type="ARBA" id="ARBA00001966"/>
    </source>
</evidence>
<keyword evidence="5" id="KW-0288">FMN</keyword>
<dbReference type="InterPro" id="IPR036188">
    <property type="entry name" value="FAD/NAD-bd_sf"/>
</dbReference>
<name>A0ABW3JQZ0_9FLAO</name>
<dbReference type="CDD" id="cd02930">
    <property type="entry name" value="DCR_FMN"/>
    <property type="match status" value="1"/>
</dbReference>
<dbReference type="PANTHER" id="PTHR42917:SF2">
    <property type="entry name" value="2,4-DIENOYL-COA REDUCTASE [(2E)-ENOYL-COA-PRODUCING]"/>
    <property type="match status" value="1"/>
</dbReference>
<dbReference type="InterPro" id="IPR051793">
    <property type="entry name" value="NADH:flavin_oxidoreductase"/>
</dbReference>
<dbReference type="InterPro" id="IPR001155">
    <property type="entry name" value="OxRdtase_FMN_N"/>
</dbReference>
<evidence type="ECO:0000256" key="7">
    <source>
        <dbReference type="ARBA" id="ARBA00023002"/>
    </source>
</evidence>
<dbReference type="Gene3D" id="3.50.50.60">
    <property type="entry name" value="FAD/NAD(P)-binding domain"/>
    <property type="match status" value="1"/>
</dbReference>
<comment type="caution">
    <text evidence="12">The sequence shown here is derived from an EMBL/GenBank/DDBJ whole genome shotgun (WGS) entry which is preliminary data.</text>
</comment>
<keyword evidence="13" id="KW-1185">Reference proteome</keyword>
<keyword evidence="6" id="KW-0479">Metal-binding</keyword>
<dbReference type="PRINTS" id="PR00469">
    <property type="entry name" value="PNDRDTASEII"/>
</dbReference>
<evidence type="ECO:0000256" key="4">
    <source>
        <dbReference type="ARBA" id="ARBA00022630"/>
    </source>
</evidence>
<dbReference type="Gene3D" id="3.40.50.720">
    <property type="entry name" value="NAD(P)-binding Rossmann-like Domain"/>
    <property type="match status" value="1"/>
</dbReference>
<evidence type="ECO:0000259" key="10">
    <source>
        <dbReference type="Pfam" id="PF00724"/>
    </source>
</evidence>
<evidence type="ECO:0000259" key="11">
    <source>
        <dbReference type="Pfam" id="PF07992"/>
    </source>
</evidence>
<evidence type="ECO:0000256" key="6">
    <source>
        <dbReference type="ARBA" id="ARBA00022723"/>
    </source>
</evidence>
<evidence type="ECO:0000256" key="5">
    <source>
        <dbReference type="ARBA" id="ARBA00022643"/>
    </source>
</evidence>
<evidence type="ECO:0000313" key="12">
    <source>
        <dbReference type="EMBL" id="MFD0992902.1"/>
    </source>
</evidence>
<feature type="domain" description="FAD/NAD(P)-binding" evidence="11">
    <location>
        <begin position="377"/>
        <end position="655"/>
    </location>
</feature>